<dbReference type="EMBL" id="LKMD01000104">
    <property type="protein sequence ID" value="PIA94862.1"/>
    <property type="molecule type" value="Genomic_DNA"/>
</dbReference>
<proteinExistence type="predicted"/>
<dbReference type="SUPFAM" id="SSF51306">
    <property type="entry name" value="LexA/Signal peptidase"/>
    <property type="match status" value="1"/>
</dbReference>
<protein>
    <recommendedName>
        <fullName evidence="6">Peptidase S26 domain-containing protein</fullName>
    </recommendedName>
</protein>
<dbReference type="Proteomes" id="UP000230605">
    <property type="component" value="Chromosome 6"/>
</dbReference>
<dbReference type="GO" id="GO:0004252">
    <property type="term" value="F:serine-type endopeptidase activity"/>
    <property type="evidence" value="ECO:0007669"/>
    <property type="project" value="InterPro"/>
</dbReference>
<evidence type="ECO:0000256" key="4">
    <source>
        <dbReference type="ARBA" id="ARBA00023128"/>
    </source>
</evidence>
<dbReference type="GO" id="GO:0042720">
    <property type="term" value="C:mitochondrial inner membrane peptidase complex"/>
    <property type="evidence" value="ECO:0007669"/>
    <property type="project" value="TreeGrafter"/>
</dbReference>
<evidence type="ECO:0000256" key="5">
    <source>
        <dbReference type="ARBA" id="ARBA00023136"/>
    </source>
</evidence>
<dbReference type="PANTHER" id="PTHR12383:SF16">
    <property type="entry name" value="MITOCHONDRIAL INNER MEMBRANE PROTEASE SUBUNIT 1"/>
    <property type="match status" value="1"/>
</dbReference>
<dbReference type="PROSITE" id="PS00760">
    <property type="entry name" value="SPASE_I_2"/>
    <property type="match status" value="1"/>
</dbReference>
<dbReference type="AlphaFoldDB" id="A0A2G5HRK5"/>
<name>A0A2G5HRK5_CERBT</name>
<keyword evidence="2" id="KW-0999">Mitochondrion inner membrane</keyword>
<keyword evidence="5" id="KW-0472">Membrane</keyword>
<evidence type="ECO:0000256" key="1">
    <source>
        <dbReference type="ARBA" id="ARBA00004273"/>
    </source>
</evidence>
<gene>
    <name evidence="7" type="ORF">CB0940_08248</name>
</gene>
<dbReference type="InterPro" id="IPR036286">
    <property type="entry name" value="LexA/Signal_pep-like_sf"/>
</dbReference>
<dbReference type="Gene3D" id="2.10.109.10">
    <property type="entry name" value="Umud Fragment, subunit A"/>
    <property type="match status" value="1"/>
</dbReference>
<evidence type="ECO:0000259" key="6">
    <source>
        <dbReference type="Pfam" id="PF10502"/>
    </source>
</evidence>
<evidence type="ECO:0000313" key="7">
    <source>
        <dbReference type="EMBL" id="PIA94862.1"/>
    </source>
</evidence>
<evidence type="ECO:0000313" key="8">
    <source>
        <dbReference type="Proteomes" id="UP000230605"/>
    </source>
</evidence>
<comment type="subcellular location">
    <subcellularLocation>
        <location evidence="1">Mitochondrion inner membrane</location>
    </subcellularLocation>
</comment>
<evidence type="ECO:0000256" key="3">
    <source>
        <dbReference type="ARBA" id="ARBA00022801"/>
    </source>
</evidence>
<keyword evidence="4" id="KW-0496">Mitochondrion</keyword>
<evidence type="ECO:0000256" key="2">
    <source>
        <dbReference type="ARBA" id="ARBA00022792"/>
    </source>
</evidence>
<comment type="caution">
    <text evidence="7">The sequence shown here is derived from an EMBL/GenBank/DDBJ whole genome shotgun (WGS) entry which is preliminary data.</text>
</comment>
<dbReference type="GO" id="GO:0006627">
    <property type="term" value="P:protein processing involved in protein targeting to mitochondrion"/>
    <property type="evidence" value="ECO:0007669"/>
    <property type="project" value="TreeGrafter"/>
</dbReference>
<organism evidence="7 8">
    <name type="scientific">Cercospora beticola</name>
    <name type="common">Sugarbeet leaf spot fungus</name>
    <dbReference type="NCBI Taxonomy" id="122368"/>
    <lineage>
        <taxon>Eukaryota</taxon>
        <taxon>Fungi</taxon>
        <taxon>Dikarya</taxon>
        <taxon>Ascomycota</taxon>
        <taxon>Pezizomycotina</taxon>
        <taxon>Dothideomycetes</taxon>
        <taxon>Dothideomycetidae</taxon>
        <taxon>Mycosphaerellales</taxon>
        <taxon>Mycosphaerellaceae</taxon>
        <taxon>Cercospora</taxon>
    </lineage>
</organism>
<accession>A0A2G5HRK5</accession>
<dbReference type="OrthoDB" id="308440at2759"/>
<dbReference type="CDD" id="cd06530">
    <property type="entry name" value="S26_SPase_I"/>
    <property type="match status" value="1"/>
</dbReference>
<dbReference type="InterPro" id="IPR019533">
    <property type="entry name" value="Peptidase_S26"/>
</dbReference>
<keyword evidence="3" id="KW-0378">Hydrolase</keyword>
<dbReference type="InterPro" id="IPR019757">
    <property type="entry name" value="Pept_S26A_signal_pept_1_Lys-AS"/>
</dbReference>
<dbReference type="Pfam" id="PF10502">
    <property type="entry name" value="Peptidase_S26"/>
    <property type="match status" value="1"/>
</dbReference>
<dbReference type="PANTHER" id="PTHR12383">
    <property type="entry name" value="PROTEASE FAMILY S26 MITOCHONDRIAL INNER MEMBRANE PROTEASE-RELATED"/>
    <property type="match status" value="1"/>
</dbReference>
<sequence length="203" mass="23077">MIFSRLSSRGLSQPIARHWRNIASTSSRNTRAKPSNESKSPLVKTWDYLTKINWRNVNPLPSMMYATAFLLGYHVFTNYFYVIDNCHGQSMLPTFAYTGDLVCLSRYYRRGRGIQLGDLVSFKIPIKDEYGLKRVVGMPGDFVLMDTPGKSDAMIQVGAQRCPLPIVSGKLTYGRYRKGIAGWLATILRTLATPDIMDQFPWH</sequence>
<reference evidence="7 8" key="1">
    <citation type="submission" date="2015-10" db="EMBL/GenBank/DDBJ databases">
        <title>The cercosporin biosynthetic gene cluster was horizontally transferred to several fungal lineages and shown to be expanded in Cercospora beticola based on microsynteny with recipient genomes.</title>
        <authorList>
            <person name="De Jonge R."/>
            <person name="Ebert M.K."/>
            <person name="Suttle J.C."/>
            <person name="Jurick Ii W.M."/>
            <person name="Secor G.A."/>
            <person name="Thomma B.P."/>
            <person name="Van De Peer Y."/>
            <person name="Bolton M.D."/>
        </authorList>
    </citation>
    <scope>NUCLEOTIDE SEQUENCE [LARGE SCALE GENOMIC DNA]</scope>
    <source>
        <strain evidence="7 8">09-40</strain>
    </source>
</reference>
<feature type="domain" description="Peptidase S26" evidence="6">
    <location>
        <begin position="76"/>
        <end position="145"/>
    </location>
</feature>
<dbReference type="GO" id="GO:0006465">
    <property type="term" value="P:signal peptide processing"/>
    <property type="evidence" value="ECO:0007669"/>
    <property type="project" value="InterPro"/>
</dbReference>
<dbReference type="InterPro" id="IPR052064">
    <property type="entry name" value="Mito_IMP1_subunit"/>
</dbReference>